<keyword evidence="6" id="KW-0906">Nuclear pore complex</keyword>
<evidence type="ECO:0000256" key="6">
    <source>
        <dbReference type="ARBA" id="ARBA00023132"/>
    </source>
</evidence>
<comment type="subcellular location">
    <subcellularLocation>
        <location evidence="1">Nucleus</location>
        <location evidence="1">Nuclear pore complex</location>
    </subcellularLocation>
</comment>
<keyword evidence="5" id="KW-0811">Translocation</keyword>
<evidence type="ECO:0000256" key="2">
    <source>
        <dbReference type="ARBA" id="ARBA00022448"/>
    </source>
</evidence>
<sequence length="457" mass="45481">MSLFNRVSNTPSAINTTAANTFGQGSGAATGGLGSIGGASIFGQSTSQQPPASAGLFGQSTTTAPSGGLFGSTAPTTTSAPAAGGLFGSAATTTSAPAAGGLFGSAATAATPAAGGLFGSTPATTSAGGGLLGAPTAASAAPTSSGLFGATGASQPAAGGGLFGAGSAAPQPAAGSGGGLFGGSTAGGAGGGGGGGGLFGQPASRPTPTLLSQPAAQPSTGLFGASSAQQPQASLFGQPQTQAQVPPQAVEMNFSNMRGTTRYEELHADVRSILDFLDEYVQKAIGISQELSARSVTHKDAMESVDDDVEHVSRKLGFTTTFLNNDGHSIGQLHNASTQLINTATLSTRTIDILRLPMSQRSHYLSTHHTSNPEYSLMPYFEEKSGELEGKATNFLATVGEVEKTLEAVERDVGQVNMSAESKVREVVKAEKVVFSGMLAVASKVASVNEDLKTLTR</sequence>
<dbReference type="InterPro" id="IPR025574">
    <property type="entry name" value="Nucleoporin_FG_rpt"/>
</dbReference>
<dbReference type="GO" id="GO:0051028">
    <property type="term" value="P:mRNA transport"/>
    <property type="evidence" value="ECO:0007669"/>
    <property type="project" value="UniProtKB-KW"/>
</dbReference>
<feature type="region of interest" description="Disordered" evidence="8">
    <location>
        <begin position="41"/>
        <end position="75"/>
    </location>
</feature>
<evidence type="ECO:0000256" key="4">
    <source>
        <dbReference type="ARBA" id="ARBA00022927"/>
    </source>
</evidence>
<comment type="caution">
    <text evidence="9">The sequence shown here is derived from an EMBL/GenBank/DDBJ whole genome shotgun (WGS) entry which is preliminary data.</text>
</comment>
<evidence type="ECO:0000256" key="7">
    <source>
        <dbReference type="ARBA" id="ARBA00023242"/>
    </source>
</evidence>
<keyword evidence="4" id="KW-0653">Protein transport</keyword>
<dbReference type="AlphaFoldDB" id="A0AAV9W095"/>
<dbReference type="Proteomes" id="UP001370758">
    <property type="component" value="Unassembled WGS sequence"/>
</dbReference>
<accession>A0AAV9W095</accession>
<evidence type="ECO:0000256" key="8">
    <source>
        <dbReference type="SAM" id="MobiDB-lite"/>
    </source>
</evidence>
<evidence type="ECO:0000313" key="10">
    <source>
        <dbReference type="Proteomes" id="UP001370758"/>
    </source>
</evidence>
<evidence type="ECO:0000256" key="5">
    <source>
        <dbReference type="ARBA" id="ARBA00023010"/>
    </source>
</evidence>
<keyword evidence="10" id="KW-1185">Reference proteome</keyword>
<dbReference type="Pfam" id="PF13634">
    <property type="entry name" value="Nucleoporin_FG"/>
    <property type="match status" value="1"/>
</dbReference>
<dbReference type="PANTHER" id="PTHR13437">
    <property type="entry name" value="NUCLEOPORIN P58/P45 NUCLEOPORIN-LIKE PROTEIN 1"/>
    <property type="match status" value="1"/>
</dbReference>
<keyword evidence="2" id="KW-0813">Transport</keyword>
<keyword evidence="3" id="KW-0509">mRNA transport</keyword>
<dbReference type="GO" id="GO:0005643">
    <property type="term" value="C:nuclear pore"/>
    <property type="evidence" value="ECO:0007669"/>
    <property type="project" value="UniProtKB-SubCell"/>
</dbReference>
<protein>
    <submittedName>
        <fullName evidence="9">Nucleoporin nup49/NSP49 (Nuclear pore protein nup49/NSP49)</fullName>
    </submittedName>
</protein>
<dbReference type="GO" id="GO:0015031">
    <property type="term" value="P:protein transport"/>
    <property type="evidence" value="ECO:0007669"/>
    <property type="project" value="UniProtKB-KW"/>
</dbReference>
<dbReference type="EMBL" id="JAVHJL010000007">
    <property type="protein sequence ID" value="KAK6499904.1"/>
    <property type="molecule type" value="Genomic_DNA"/>
</dbReference>
<keyword evidence="7" id="KW-0539">Nucleus</keyword>
<feature type="compositionally biased region" description="Polar residues" evidence="8">
    <location>
        <begin position="204"/>
        <end position="237"/>
    </location>
</feature>
<dbReference type="PANTHER" id="PTHR13437:SF2">
    <property type="entry name" value="NUCLEOPORIN P58_P45"/>
    <property type="match status" value="1"/>
</dbReference>
<dbReference type="GO" id="GO:0017056">
    <property type="term" value="F:structural constituent of nuclear pore"/>
    <property type="evidence" value="ECO:0007669"/>
    <property type="project" value="InterPro"/>
</dbReference>
<evidence type="ECO:0000313" key="9">
    <source>
        <dbReference type="EMBL" id="KAK6499904.1"/>
    </source>
</evidence>
<organism evidence="9 10">
    <name type="scientific">Arthrobotrys musiformis</name>
    <dbReference type="NCBI Taxonomy" id="47236"/>
    <lineage>
        <taxon>Eukaryota</taxon>
        <taxon>Fungi</taxon>
        <taxon>Dikarya</taxon>
        <taxon>Ascomycota</taxon>
        <taxon>Pezizomycotina</taxon>
        <taxon>Orbiliomycetes</taxon>
        <taxon>Orbiliales</taxon>
        <taxon>Orbiliaceae</taxon>
        <taxon>Arthrobotrys</taxon>
    </lineage>
</organism>
<evidence type="ECO:0000256" key="3">
    <source>
        <dbReference type="ARBA" id="ARBA00022816"/>
    </source>
</evidence>
<dbReference type="GO" id="GO:0008139">
    <property type="term" value="F:nuclear localization sequence binding"/>
    <property type="evidence" value="ECO:0007669"/>
    <property type="project" value="InterPro"/>
</dbReference>
<dbReference type="InterPro" id="IPR024882">
    <property type="entry name" value="NUP58/p45/49"/>
</dbReference>
<name>A0AAV9W095_9PEZI</name>
<reference evidence="9 10" key="1">
    <citation type="submission" date="2023-08" db="EMBL/GenBank/DDBJ databases">
        <authorList>
            <person name="Palmer J.M."/>
        </authorList>
    </citation>
    <scope>NUCLEOTIDE SEQUENCE [LARGE SCALE GENOMIC DNA]</scope>
    <source>
        <strain evidence="9 10">TWF481</strain>
    </source>
</reference>
<proteinExistence type="predicted"/>
<feature type="region of interest" description="Disordered" evidence="8">
    <location>
        <begin position="192"/>
        <end position="242"/>
    </location>
</feature>
<evidence type="ECO:0000256" key="1">
    <source>
        <dbReference type="ARBA" id="ARBA00004567"/>
    </source>
</evidence>
<gene>
    <name evidence="9" type="primary">NUP49</name>
    <name evidence="9" type="ORF">TWF481_010260</name>
</gene>